<protein>
    <recommendedName>
        <fullName evidence="4">ATPase AAA-type core domain-containing protein</fullName>
    </recommendedName>
</protein>
<organism evidence="3">
    <name type="scientific">Trypanosoma vivax (strain Y486)</name>
    <dbReference type="NCBI Taxonomy" id="1055687"/>
    <lineage>
        <taxon>Eukaryota</taxon>
        <taxon>Discoba</taxon>
        <taxon>Euglenozoa</taxon>
        <taxon>Kinetoplastea</taxon>
        <taxon>Metakinetoplastina</taxon>
        <taxon>Trypanosomatida</taxon>
        <taxon>Trypanosomatidae</taxon>
        <taxon>Trypanosoma</taxon>
        <taxon>Duttonella</taxon>
    </lineage>
</organism>
<evidence type="ECO:0000256" key="2">
    <source>
        <dbReference type="SAM" id="MobiDB-lite"/>
    </source>
</evidence>
<reference evidence="3" key="1">
    <citation type="journal article" date="2012" name="Proc. Natl. Acad. Sci. U.S.A.">
        <title>Antigenic diversity is generated by distinct evolutionary mechanisms in African trypanosome species.</title>
        <authorList>
            <person name="Jackson A.P."/>
            <person name="Berry A."/>
            <person name="Aslett M."/>
            <person name="Allison H.C."/>
            <person name="Burton P."/>
            <person name="Vavrova-Anderson J."/>
            <person name="Brown R."/>
            <person name="Browne H."/>
            <person name="Corton N."/>
            <person name="Hauser H."/>
            <person name="Gamble J."/>
            <person name="Gilderthorp R."/>
            <person name="Marcello L."/>
            <person name="McQuillan J."/>
            <person name="Otto T.D."/>
            <person name="Quail M.A."/>
            <person name="Sanders M.J."/>
            <person name="van Tonder A."/>
            <person name="Ginger M.L."/>
            <person name="Field M.C."/>
            <person name="Barry J.D."/>
            <person name="Hertz-Fowler C."/>
            <person name="Berriman M."/>
        </authorList>
    </citation>
    <scope>NUCLEOTIDE SEQUENCE</scope>
    <source>
        <strain evidence="3">Y486</strain>
    </source>
</reference>
<feature type="region of interest" description="Disordered" evidence="2">
    <location>
        <begin position="371"/>
        <end position="406"/>
    </location>
</feature>
<gene>
    <name evidence="3" type="ORF">TVY486_0100870</name>
</gene>
<dbReference type="PROSITE" id="PS50096">
    <property type="entry name" value="IQ"/>
    <property type="match status" value="1"/>
</dbReference>
<dbReference type="Gene3D" id="3.40.50.300">
    <property type="entry name" value="P-loop containing nucleotide triphosphate hydrolases"/>
    <property type="match status" value="1"/>
</dbReference>
<name>G0TR75_TRYVY</name>
<evidence type="ECO:0000256" key="1">
    <source>
        <dbReference type="ARBA" id="ARBA00022705"/>
    </source>
</evidence>
<dbReference type="EMBL" id="HE573017">
    <property type="protein sequence ID" value="CCC46439.1"/>
    <property type="molecule type" value="Genomic_DNA"/>
</dbReference>
<dbReference type="PANTHER" id="PTHR23389:SF6">
    <property type="entry name" value="REPLICATION FACTOR C SUBUNIT 1"/>
    <property type="match status" value="1"/>
</dbReference>
<keyword evidence="1" id="KW-0235">DNA replication</keyword>
<dbReference type="VEuPathDB" id="TriTrypDB:TvY486_0100870"/>
<dbReference type="GO" id="GO:0006260">
    <property type="term" value="P:DNA replication"/>
    <property type="evidence" value="ECO:0007669"/>
    <property type="project" value="UniProtKB-KW"/>
</dbReference>
<evidence type="ECO:0008006" key="4">
    <source>
        <dbReference type="Google" id="ProtNLM"/>
    </source>
</evidence>
<dbReference type="GO" id="GO:0003677">
    <property type="term" value="F:DNA binding"/>
    <property type="evidence" value="ECO:0007669"/>
    <property type="project" value="TreeGrafter"/>
</dbReference>
<dbReference type="InterPro" id="IPR027417">
    <property type="entry name" value="P-loop_NTPase"/>
</dbReference>
<dbReference type="SUPFAM" id="SSF52540">
    <property type="entry name" value="P-loop containing nucleoside triphosphate hydrolases"/>
    <property type="match status" value="1"/>
</dbReference>
<sequence>MEFLRSSSLSSFFADGFVLATSSPGADTHQSQSNEERLMSESYGGITFNKLSVMDDLMVEAAAGVKRERSSLVVDKVSGLCDTTAGRAHDESSCENAALLPLTSNSLYSLHECGSWVCEKQQSDSCEATVAAAKVLEGDEQAHELSAVLQEEILRCYKVEDELQQWKRQRCVDREYGEWRAPQYGKVEAYEDIRGARPLDSCKTESGQYPGPFMQMVNQVRAQKLKHSQQSERLEKNVRDIARAKELPLLVADAVHYAAQIMKWRSDGDSRPEMVGANCNEPYHEKQQNPHVNSTGACGDYGDSSQMLYAKYPPPLFHGTSFAGGVRRLIRWIGTWQQAPLVTSDIKTRCRNGCERYVKRGEGCQNEVNVQSLGSQNGTSSRGGEGGTGTVATSRAAGEPGQGDRQRRILQEYHNRWIRMASSYLDGSCVTAVNPHSGRTAGVIGVGEYGLLDGQAVYDTSGNRLRSVRLARKMAEERTQREEIQRMREQRRGYFAREDNKSGRSLRRATTRDDIDDDIYVDEANYDEEDNVTNIAVLHGPCGVGKTAMVYLAAAVLGYRVVEMNTAVRRCPQNVDRLLSEVTRSRSLSVLAAGKGFVSIEEELKKLKAESANAAVSTNGKQLKVSTPPRTKKPNAISAKAIEDFFRPRLPANQVNIVNEDGDVIIVAGAGSGESQCTDQKQDEQGDKRKPVTNSHADDAAVTTSLVAANGHCGSEETARTLLLIEDADVLLGDEAGRSFYAAVRDLSERSKVPIVVTVSSTNQIPTAVTSTASGSPVAGRLTGQGSQENETLQIIPMSAAQAAQYFGKRTPFSRIESMSHAALFVQLLVVAMVERGLLSVGTHINDSEMGCSEVEREGLGDANDTEKVTHLDGDVMVFRKPVVVSNVTMFRRIANAIRAEIYGSMENGAQYQTPCEHVDVRFWLNRLQYLLLQEQWPSADARERAHEGIGPESSKIRHEHIGEVDKGIVPHFLPTHLFAKGDSFSGAAAASEWDTRLGRALQAPLCALSPVATCWEWQQFQYADEVNAAGSAGPTVIGGGCVSSSSIADRNCEGGESSMTEHGAGAGGVVGGGGGSNSSASQIQCYSDEPLREGSNRALEAVGLFDILKKVPAPDGARGRSTTKERIDAFGRWWRRKQKTHATKLYVASRSDKTYADVIGYSCLLQHGHEETHASGVWSN</sequence>
<dbReference type="AlphaFoldDB" id="G0TR75"/>
<accession>G0TR75</accession>
<feature type="region of interest" description="Disordered" evidence="2">
    <location>
        <begin position="673"/>
        <end position="697"/>
    </location>
</feature>
<proteinExistence type="predicted"/>
<dbReference type="GO" id="GO:0005634">
    <property type="term" value="C:nucleus"/>
    <property type="evidence" value="ECO:0007669"/>
    <property type="project" value="TreeGrafter"/>
</dbReference>
<evidence type="ECO:0000313" key="3">
    <source>
        <dbReference type="EMBL" id="CCC46439.1"/>
    </source>
</evidence>
<feature type="compositionally biased region" description="Basic and acidic residues" evidence="2">
    <location>
        <begin position="680"/>
        <end position="690"/>
    </location>
</feature>
<dbReference type="PANTHER" id="PTHR23389">
    <property type="entry name" value="CHROMOSOME TRANSMISSION FIDELITY FACTOR 18"/>
    <property type="match status" value="1"/>
</dbReference>